<feature type="region of interest" description="Disordered" evidence="1">
    <location>
        <begin position="52"/>
        <end position="95"/>
    </location>
</feature>
<comment type="caution">
    <text evidence="2">The sequence shown here is derived from an EMBL/GenBank/DDBJ whole genome shotgun (WGS) entry which is preliminary data.</text>
</comment>
<keyword evidence="3" id="KW-1185">Reference proteome</keyword>
<feature type="region of interest" description="Disordered" evidence="1">
    <location>
        <begin position="1"/>
        <end position="20"/>
    </location>
</feature>
<evidence type="ECO:0000313" key="2">
    <source>
        <dbReference type="EMBL" id="MFB9469358.1"/>
    </source>
</evidence>
<proteinExistence type="predicted"/>
<gene>
    <name evidence="2" type="ORF">ACFFR3_07555</name>
</gene>
<organism evidence="2 3">
    <name type="scientific">Nonomuraea salmonea</name>
    <dbReference type="NCBI Taxonomy" id="46181"/>
    <lineage>
        <taxon>Bacteria</taxon>
        <taxon>Bacillati</taxon>
        <taxon>Actinomycetota</taxon>
        <taxon>Actinomycetes</taxon>
        <taxon>Streptosporangiales</taxon>
        <taxon>Streptosporangiaceae</taxon>
        <taxon>Nonomuraea</taxon>
    </lineage>
</organism>
<dbReference type="Proteomes" id="UP001589568">
    <property type="component" value="Unassembled WGS sequence"/>
</dbReference>
<evidence type="ECO:0000313" key="3">
    <source>
        <dbReference type="Proteomes" id="UP001589568"/>
    </source>
</evidence>
<feature type="compositionally biased region" description="Low complexity" evidence="1">
    <location>
        <begin position="72"/>
        <end position="95"/>
    </location>
</feature>
<dbReference type="RefSeq" id="WP_345406947.1">
    <property type="nucleotide sequence ID" value="NZ_BAAAXS010000001.1"/>
</dbReference>
<protein>
    <recommendedName>
        <fullName evidence="4">LysR family transcriptional regulator</fullName>
    </recommendedName>
</protein>
<dbReference type="EMBL" id="JBHMCF010000008">
    <property type="protein sequence ID" value="MFB9469358.1"/>
    <property type="molecule type" value="Genomic_DNA"/>
</dbReference>
<name>A0ABV5NGE2_9ACTN</name>
<accession>A0ABV5NGE2</accession>
<evidence type="ECO:0000256" key="1">
    <source>
        <dbReference type="SAM" id="MobiDB-lite"/>
    </source>
</evidence>
<sequence>MSNTSTKVGHPLFTKGPGTVARTAAGRQLLPAARRGLGELTAGLDAARRIGSGAAAQHVADRMPPGLAAPASTPRSRSMSSGTGRTGGDTSKTPG</sequence>
<evidence type="ECO:0008006" key="4">
    <source>
        <dbReference type="Google" id="ProtNLM"/>
    </source>
</evidence>
<reference evidence="2 3" key="1">
    <citation type="submission" date="2024-09" db="EMBL/GenBank/DDBJ databases">
        <authorList>
            <person name="Sun Q."/>
            <person name="Mori K."/>
        </authorList>
    </citation>
    <scope>NUCLEOTIDE SEQUENCE [LARGE SCALE GENOMIC DNA]</scope>
    <source>
        <strain evidence="2 3">JCM 3324</strain>
    </source>
</reference>